<dbReference type="InterPro" id="IPR021720">
    <property type="entry name" value="Malectin_dom"/>
</dbReference>
<reference evidence="22" key="1">
    <citation type="submission" date="2023-05" db="EMBL/GenBank/DDBJ databases">
        <title>Nepenthes gracilis genome sequencing.</title>
        <authorList>
            <person name="Fukushima K."/>
        </authorList>
    </citation>
    <scope>NUCLEOTIDE SEQUENCE</scope>
    <source>
        <strain evidence="22">SING2019-196</strain>
    </source>
</reference>
<evidence type="ECO:0000256" key="17">
    <source>
        <dbReference type="ARBA" id="ARBA00047899"/>
    </source>
</evidence>
<dbReference type="InterPro" id="IPR055414">
    <property type="entry name" value="LRR_R13L4/SHOC2-like"/>
</dbReference>
<dbReference type="AlphaFoldDB" id="A0AAD3P7R8"/>
<evidence type="ECO:0000256" key="6">
    <source>
        <dbReference type="ARBA" id="ARBA00022679"/>
    </source>
</evidence>
<evidence type="ECO:0000313" key="22">
    <source>
        <dbReference type="EMBL" id="GMG99318.1"/>
    </source>
</evidence>
<evidence type="ECO:0000256" key="9">
    <source>
        <dbReference type="ARBA" id="ARBA00022737"/>
    </source>
</evidence>
<evidence type="ECO:0000256" key="12">
    <source>
        <dbReference type="ARBA" id="ARBA00022840"/>
    </source>
</evidence>
<keyword evidence="5" id="KW-0433">Leucine-rich repeat</keyword>
<comment type="subcellular location">
    <subcellularLocation>
        <location evidence="1">Membrane</location>
        <topology evidence="1">Single-pass type I membrane protein</topology>
    </subcellularLocation>
</comment>
<dbReference type="SUPFAM" id="SSF56112">
    <property type="entry name" value="Protein kinase-like (PK-like)"/>
    <property type="match status" value="1"/>
</dbReference>
<gene>
    <name evidence="22" type="ORF">Nepgr_001158</name>
</gene>
<dbReference type="Proteomes" id="UP001279734">
    <property type="component" value="Unassembled WGS sequence"/>
</dbReference>
<accession>A0AAD3P7R8</accession>
<keyword evidence="15" id="KW-0675">Receptor</keyword>
<evidence type="ECO:0000256" key="20">
    <source>
        <dbReference type="SAM" id="Phobius"/>
    </source>
</evidence>
<organism evidence="22 23">
    <name type="scientific">Nepenthes gracilis</name>
    <name type="common">Slender pitcher plant</name>
    <dbReference type="NCBI Taxonomy" id="150966"/>
    <lineage>
        <taxon>Eukaryota</taxon>
        <taxon>Viridiplantae</taxon>
        <taxon>Streptophyta</taxon>
        <taxon>Embryophyta</taxon>
        <taxon>Tracheophyta</taxon>
        <taxon>Spermatophyta</taxon>
        <taxon>Magnoliopsida</taxon>
        <taxon>eudicotyledons</taxon>
        <taxon>Gunneridae</taxon>
        <taxon>Pentapetalae</taxon>
        <taxon>Caryophyllales</taxon>
        <taxon>Nepenthaceae</taxon>
        <taxon>Nepenthes</taxon>
    </lineage>
</organism>
<comment type="catalytic activity">
    <reaction evidence="18">
        <text>L-seryl-[protein] + ATP = O-phospho-L-seryl-[protein] + ADP + H(+)</text>
        <dbReference type="Rhea" id="RHEA:17989"/>
        <dbReference type="Rhea" id="RHEA-COMP:9863"/>
        <dbReference type="Rhea" id="RHEA-COMP:11604"/>
        <dbReference type="ChEBI" id="CHEBI:15378"/>
        <dbReference type="ChEBI" id="CHEBI:29999"/>
        <dbReference type="ChEBI" id="CHEBI:30616"/>
        <dbReference type="ChEBI" id="CHEBI:83421"/>
        <dbReference type="ChEBI" id="CHEBI:456216"/>
        <dbReference type="EC" id="2.7.11.1"/>
    </reaction>
</comment>
<evidence type="ECO:0000256" key="4">
    <source>
        <dbReference type="ARBA" id="ARBA00022553"/>
    </source>
</evidence>
<dbReference type="Pfam" id="PF07714">
    <property type="entry name" value="PK_Tyr_Ser-Thr"/>
    <property type="match status" value="1"/>
</dbReference>
<evidence type="ECO:0000256" key="1">
    <source>
        <dbReference type="ARBA" id="ARBA00004479"/>
    </source>
</evidence>
<dbReference type="FunFam" id="3.80.10.10:FF:000298">
    <property type="entry name" value="Putative LRR receptor-like serine/threonine-protein kinase"/>
    <property type="match status" value="1"/>
</dbReference>
<dbReference type="EC" id="2.7.11.1" evidence="2"/>
<evidence type="ECO:0000256" key="8">
    <source>
        <dbReference type="ARBA" id="ARBA00022729"/>
    </source>
</evidence>
<keyword evidence="23" id="KW-1185">Reference proteome</keyword>
<comment type="caution">
    <text evidence="22">The sequence shown here is derived from an EMBL/GenBank/DDBJ whole genome shotgun (WGS) entry which is preliminary data.</text>
</comment>
<keyword evidence="4" id="KW-0597">Phosphoprotein</keyword>
<keyword evidence="14 20" id="KW-0472">Membrane</keyword>
<dbReference type="InterPro" id="IPR008271">
    <property type="entry name" value="Ser/Thr_kinase_AS"/>
</dbReference>
<keyword evidence="8" id="KW-0732">Signal</keyword>
<dbReference type="InterPro" id="IPR011009">
    <property type="entry name" value="Kinase-like_dom_sf"/>
</dbReference>
<keyword evidence="6" id="KW-0808">Transferase</keyword>
<keyword evidence="11" id="KW-0418">Kinase</keyword>
<dbReference type="InterPro" id="IPR001245">
    <property type="entry name" value="Ser-Thr/Tyr_kinase_cat_dom"/>
</dbReference>
<dbReference type="SUPFAM" id="SSF52058">
    <property type="entry name" value="L domain-like"/>
    <property type="match status" value="1"/>
</dbReference>
<dbReference type="Pfam" id="PF11721">
    <property type="entry name" value="Malectin"/>
    <property type="match status" value="1"/>
</dbReference>
<keyword evidence="10" id="KW-0547">Nucleotide-binding</keyword>
<evidence type="ECO:0000256" key="19">
    <source>
        <dbReference type="SAM" id="MobiDB-lite"/>
    </source>
</evidence>
<evidence type="ECO:0000256" key="15">
    <source>
        <dbReference type="ARBA" id="ARBA00023170"/>
    </source>
</evidence>
<dbReference type="GO" id="GO:0005886">
    <property type="term" value="C:plasma membrane"/>
    <property type="evidence" value="ECO:0007669"/>
    <property type="project" value="TreeGrafter"/>
</dbReference>
<dbReference type="Pfam" id="PF23598">
    <property type="entry name" value="LRR_14"/>
    <property type="match status" value="1"/>
</dbReference>
<feature type="region of interest" description="Disordered" evidence="19">
    <location>
        <begin position="967"/>
        <end position="990"/>
    </location>
</feature>
<dbReference type="Gene3D" id="3.30.200.20">
    <property type="entry name" value="Phosphorylase Kinase, domain 1"/>
    <property type="match status" value="1"/>
</dbReference>
<name>A0AAD3P7R8_NEPGR</name>
<evidence type="ECO:0000256" key="16">
    <source>
        <dbReference type="ARBA" id="ARBA00023180"/>
    </source>
</evidence>
<dbReference type="FunFam" id="1.10.510.10:FF:000044">
    <property type="entry name" value="Putative LRR receptor-like serine/threonine-protein kinase"/>
    <property type="match status" value="1"/>
</dbReference>
<dbReference type="EMBL" id="BSYO01000001">
    <property type="protein sequence ID" value="GMG99318.1"/>
    <property type="molecule type" value="Genomic_DNA"/>
</dbReference>
<evidence type="ECO:0000256" key="3">
    <source>
        <dbReference type="ARBA" id="ARBA00022527"/>
    </source>
</evidence>
<dbReference type="Gene3D" id="1.10.510.10">
    <property type="entry name" value="Transferase(Phosphotransferase) domain 1"/>
    <property type="match status" value="1"/>
</dbReference>
<dbReference type="CDD" id="cd14066">
    <property type="entry name" value="STKc_IRAK"/>
    <property type="match status" value="1"/>
</dbReference>
<protein>
    <recommendedName>
        <fullName evidence="2">non-specific serine/threonine protein kinase</fullName>
        <ecNumber evidence="2">2.7.11.1</ecNumber>
    </recommendedName>
</protein>
<feature type="transmembrane region" description="Helical" evidence="20">
    <location>
        <begin position="608"/>
        <end position="632"/>
    </location>
</feature>
<evidence type="ECO:0000313" key="23">
    <source>
        <dbReference type="Proteomes" id="UP001279734"/>
    </source>
</evidence>
<dbReference type="FunFam" id="3.30.200.20:FF:000140">
    <property type="entry name" value="Leucine-rich repeat receptor-like protein kinase"/>
    <property type="match status" value="1"/>
</dbReference>
<dbReference type="Gene3D" id="2.60.120.430">
    <property type="entry name" value="Galactose-binding lectin"/>
    <property type="match status" value="1"/>
</dbReference>
<keyword evidence="16" id="KW-0325">Glycoprotein</keyword>
<evidence type="ECO:0000256" key="13">
    <source>
        <dbReference type="ARBA" id="ARBA00022989"/>
    </source>
</evidence>
<evidence type="ECO:0000256" key="10">
    <source>
        <dbReference type="ARBA" id="ARBA00022741"/>
    </source>
</evidence>
<evidence type="ECO:0000256" key="11">
    <source>
        <dbReference type="ARBA" id="ARBA00022777"/>
    </source>
</evidence>
<dbReference type="GO" id="GO:0004674">
    <property type="term" value="F:protein serine/threonine kinase activity"/>
    <property type="evidence" value="ECO:0007669"/>
    <property type="project" value="UniProtKB-KW"/>
</dbReference>
<dbReference type="Gene3D" id="3.80.10.10">
    <property type="entry name" value="Ribonuclease Inhibitor"/>
    <property type="match status" value="2"/>
</dbReference>
<dbReference type="PROSITE" id="PS00108">
    <property type="entry name" value="PROTEIN_KINASE_ST"/>
    <property type="match status" value="1"/>
</dbReference>
<dbReference type="Pfam" id="PF13855">
    <property type="entry name" value="LRR_8"/>
    <property type="match status" value="1"/>
</dbReference>
<dbReference type="PROSITE" id="PS50011">
    <property type="entry name" value="PROTEIN_KINASE_DOM"/>
    <property type="match status" value="1"/>
</dbReference>
<keyword evidence="9" id="KW-0677">Repeat</keyword>
<dbReference type="InterPro" id="IPR000719">
    <property type="entry name" value="Prot_kinase_dom"/>
</dbReference>
<dbReference type="InterPro" id="IPR001611">
    <property type="entry name" value="Leu-rich_rpt"/>
</dbReference>
<dbReference type="InterPro" id="IPR051824">
    <property type="entry name" value="LRR_Rcpt-Like_S/T_Kinase"/>
</dbReference>
<keyword evidence="7 20" id="KW-0812">Transmembrane</keyword>
<dbReference type="Pfam" id="PF00560">
    <property type="entry name" value="LRR_1"/>
    <property type="match status" value="1"/>
</dbReference>
<evidence type="ECO:0000256" key="5">
    <source>
        <dbReference type="ARBA" id="ARBA00022614"/>
    </source>
</evidence>
<keyword evidence="12" id="KW-0067">ATP-binding</keyword>
<feature type="domain" description="Protein kinase" evidence="21">
    <location>
        <begin position="668"/>
        <end position="942"/>
    </location>
</feature>
<dbReference type="SMART" id="SM00220">
    <property type="entry name" value="S_TKc"/>
    <property type="match status" value="1"/>
</dbReference>
<keyword evidence="3" id="KW-0723">Serine/threonine-protein kinase</keyword>
<comment type="catalytic activity">
    <reaction evidence="17">
        <text>L-threonyl-[protein] + ATP = O-phospho-L-threonyl-[protein] + ADP + H(+)</text>
        <dbReference type="Rhea" id="RHEA:46608"/>
        <dbReference type="Rhea" id="RHEA-COMP:11060"/>
        <dbReference type="Rhea" id="RHEA-COMP:11605"/>
        <dbReference type="ChEBI" id="CHEBI:15378"/>
        <dbReference type="ChEBI" id="CHEBI:30013"/>
        <dbReference type="ChEBI" id="CHEBI:30616"/>
        <dbReference type="ChEBI" id="CHEBI:61977"/>
        <dbReference type="ChEBI" id="CHEBI:456216"/>
        <dbReference type="EC" id="2.7.11.1"/>
    </reaction>
</comment>
<dbReference type="InterPro" id="IPR032675">
    <property type="entry name" value="LRR_dom_sf"/>
</dbReference>
<keyword evidence="13 20" id="KW-1133">Transmembrane helix</keyword>
<evidence type="ECO:0000256" key="18">
    <source>
        <dbReference type="ARBA" id="ARBA00048679"/>
    </source>
</evidence>
<dbReference type="PANTHER" id="PTHR48006">
    <property type="entry name" value="LEUCINE-RICH REPEAT-CONTAINING PROTEIN DDB_G0281931-RELATED"/>
    <property type="match status" value="1"/>
</dbReference>
<evidence type="ECO:0000256" key="2">
    <source>
        <dbReference type="ARBA" id="ARBA00012513"/>
    </source>
</evidence>
<evidence type="ECO:0000256" key="14">
    <source>
        <dbReference type="ARBA" id="ARBA00023136"/>
    </source>
</evidence>
<evidence type="ECO:0000259" key="21">
    <source>
        <dbReference type="PROSITE" id="PS50011"/>
    </source>
</evidence>
<evidence type="ECO:0000256" key="7">
    <source>
        <dbReference type="ARBA" id="ARBA00022692"/>
    </source>
</evidence>
<dbReference type="GO" id="GO:0005524">
    <property type="term" value="F:ATP binding"/>
    <property type="evidence" value="ECO:0007669"/>
    <property type="project" value="UniProtKB-KW"/>
</dbReference>
<sequence length="1005" mass="109994">MLGSRWRRRQTEVAGLQAAAGCLLFLVGLVQAKNSSQATTAPWEAEALNSVLRQWGKPANVKQWNTTGDPCSGSAINGSISIDDTAYNPFIKCNCSYDNGTTCHITGLKVYALDAIGVLPDELWNLNFLTNLDLRQNYLTGPISSSIGNLTHMQYLSFGTNALSGKLPRELGRLTKLKSLSFATNSFSGSLPAELGNLTALEQLYLDSSGVTGEIPSTFADLQNLVIVSASDIELTGSIPAFIGNWTKLTDLRLQGNSFVGSIPSTFANLISLNTLRIIGIANGSSSLAFIKNLKSLEILVLRHNNISDSLPSSFGDYKSLYLLDLSFNSITGQIPNSLFNLSSLSYLFLGNNKLNGSLPAQKTISLFNIDLSYNELSGSFPSWVSNYNLQLNLVANNFTVTASNSSVLPLGLNCLQQNFPCYQGSPIYGGFAVNCGGPQITSSDKTVYERDSETLGPATVYETDTDRWAVSNAGWFISNNNVSFTGFSSSQVTNTLDSELFQTARLSPGSLRYYGLGLQNGNYTVLLQFAEIIIVNGQTWKSLGRRVFDIYIQGKRELRNFDIRKEAGTCCVPQQGTYGPSISAISVIPNFTPIVSNRPPTEKKNNAGLILGISVPLGIVVLVTLATCFFIQRWRSSHVTNEDDLQGVDARPYTFNYAELRSATEDFNSDNKLGEGGFGPVYKGTLSDGRIIAVKQLSVASHQGKSQFVAEIATISTVQHRNLVKLYGCCIEGAKRLLVYEYLENKSLDQALFGNYKLKLDWAKRFHICMGVARGLGYLHQESRLRIVHRDIKASNILLDSDLNPKISDFGLAKLYDDKVTHISTRVAGTIGYLAPEYALRGHLTEKVDVFGFGVVALEIVSGRPNTDASLEKERIYLLEWAWYLHENNRDIELVDERLSEFSEKEVKRVIQIALLCTQTSPAQRPPMSRVVAMLSGDIEVGTIASKPGYLTDLKLGDSSFLSNKTSTSKAADSSMDTSMPNDLESSPLTATEILENEIIEEGK</sequence>
<dbReference type="FunFam" id="3.80.10.10:FF:000766">
    <property type="entry name" value="Os05g0263100 protein"/>
    <property type="match status" value="1"/>
</dbReference>
<dbReference type="PANTHER" id="PTHR48006:SF62">
    <property type="entry name" value="LEUCINE-RICH REPEAT TRANSMEMBRANE PROTEIN KINASE"/>
    <property type="match status" value="1"/>
</dbReference>
<proteinExistence type="predicted"/>